<dbReference type="AlphaFoldDB" id="Q1UZP8"/>
<dbReference type="GO" id="GO:0005886">
    <property type="term" value="C:plasma membrane"/>
    <property type="evidence" value="ECO:0007669"/>
    <property type="project" value="UniProtKB-SubCell"/>
</dbReference>
<proteinExistence type="inferred from homology"/>
<evidence type="ECO:0000256" key="1">
    <source>
        <dbReference type="ARBA" id="ARBA00004651"/>
    </source>
</evidence>
<feature type="transmembrane region" description="Helical" evidence="10">
    <location>
        <begin position="101"/>
        <end position="118"/>
    </location>
</feature>
<accession>Q1UZP8</accession>
<evidence type="ECO:0000256" key="3">
    <source>
        <dbReference type="ARBA" id="ARBA00018997"/>
    </source>
</evidence>
<dbReference type="Proteomes" id="UP000005306">
    <property type="component" value="Unassembled WGS sequence"/>
</dbReference>
<feature type="transmembrane region" description="Helical" evidence="10">
    <location>
        <begin position="6"/>
        <end position="24"/>
    </location>
</feature>
<evidence type="ECO:0000256" key="7">
    <source>
        <dbReference type="ARBA" id="ARBA00022801"/>
    </source>
</evidence>
<keyword evidence="8 10" id="KW-1133">Transmembrane helix</keyword>
<dbReference type="RefSeq" id="WP_006996730.1">
    <property type="nucleotide sequence ID" value="NZ_CH724130.1"/>
</dbReference>
<evidence type="ECO:0000256" key="9">
    <source>
        <dbReference type="ARBA" id="ARBA00023136"/>
    </source>
</evidence>
<evidence type="ECO:0000256" key="8">
    <source>
        <dbReference type="ARBA" id="ARBA00022989"/>
    </source>
</evidence>
<dbReference type="GO" id="GO:0006508">
    <property type="term" value="P:proteolysis"/>
    <property type="evidence" value="ECO:0007669"/>
    <property type="project" value="UniProtKB-KW"/>
</dbReference>
<comment type="similarity">
    <text evidence="2">Belongs to the protease PrsW family.</text>
</comment>
<feature type="transmembrane region" description="Helical" evidence="10">
    <location>
        <begin position="138"/>
        <end position="157"/>
    </location>
</feature>
<dbReference type="Pfam" id="PF13367">
    <property type="entry name" value="PrsW-protease"/>
    <property type="match status" value="1"/>
</dbReference>
<keyword evidence="9 10" id="KW-0472">Membrane</keyword>
<feature type="transmembrane region" description="Helical" evidence="10">
    <location>
        <begin position="193"/>
        <end position="210"/>
    </location>
</feature>
<keyword evidence="5" id="KW-0645">Protease</keyword>
<organism evidence="11 12">
    <name type="scientific">Pelagibacter ubique (strain HTCC1002)</name>
    <dbReference type="NCBI Taxonomy" id="314261"/>
    <lineage>
        <taxon>Bacteria</taxon>
        <taxon>Pseudomonadati</taxon>
        <taxon>Pseudomonadota</taxon>
        <taxon>Alphaproteobacteria</taxon>
        <taxon>Candidatus Pelagibacterales</taxon>
        <taxon>Candidatus Pelagibacteraceae</taxon>
        <taxon>Candidatus Pelagibacter</taxon>
    </lineage>
</organism>
<protein>
    <recommendedName>
        <fullName evidence="3">Protease PrsW</fullName>
    </recommendedName>
</protein>
<dbReference type="InterPro" id="IPR026898">
    <property type="entry name" value="PrsW"/>
</dbReference>
<dbReference type="HOGENOM" id="CLU_081250_1_0_5"/>
<dbReference type="GO" id="GO:0008233">
    <property type="term" value="F:peptidase activity"/>
    <property type="evidence" value="ECO:0007669"/>
    <property type="project" value="UniProtKB-KW"/>
</dbReference>
<comment type="caution">
    <text evidence="11">The sequence shown here is derived from an EMBL/GenBank/DDBJ whole genome shotgun (WGS) entry which is preliminary data.</text>
</comment>
<comment type="subcellular location">
    <subcellularLocation>
        <location evidence="1">Cell membrane</location>
        <topology evidence="1">Multi-pass membrane protein</topology>
    </subcellularLocation>
</comment>
<keyword evidence="6 10" id="KW-0812">Transmembrane</keyword>
<dbReference type="EMBL" id="AAPV01000002">
    <property type="protein sequence ID" value="EAS84143.1"/>
    <property type="molecule type" value="Genomic_DNA"/>
</dbReference>
<evidence type="ECO:0000256" key="6">
    <source>
        <dbReference type="ARBA" id="ARBA00022692"/>
    </source>
</evidence>
<evidence type="ECO:0000256" key="5">
    <source>
        <dbReference type="ARBA" id="ARBA00022670"/>
    </source>
</evidence>
<keyword evidence="7" id="KW-0378">Hydrolase</keyword>
<gene>
    <name evidence="11" type="ORF">PU1002_00435</name>
</gene>
<dbReference type="InterPro" id="IPR023596">
    <property type="entry name" value="Peptidase_PrsW_arch/bac"/>
</dbReference>
<reference evidence="11 12" key="1">
    <citation type="submission" date="2006-04" db="EMBL/GenBank/DDBJ databases">
        <authorList>
            <person name="Giovannoni S.J."/>
            <person name="Cho J.-C."/>
            <person name="Ferriera S."/>
            <person name="Johnson J."/>
            <person name="Kravitz S."/>
            <person name="Halpern A."/>
            <person name="Remington K."/>
            <person name="Beeson K."/>
            <person name="Tran B."/>
            <person name="Rogers Y.-H."/>
            <person name="Friedman R."/>
            <person name="Venter J.C."/>
        </authorList>
    </citation>
    <scope>NUCLEOTIDE SEQUENCE [LARGE SCALE GENOMIC DNA]</scope>
    <source>
        <strain evidence="11 12">HTCC1002</strain>
    </source>
</reference>
<evidence type="ECO:0000256" key="10">
    <source>
        <dbReference type="SAM" id="Phobius"/>
    </source>
</evidence>
<evidence type="ECO:0000313" key="11">
    <source>
        <dbReference type="EMBL" id="EAS84143.1"/>
    </source>
</evidence>
<feature type="transmembrane region" description="Helical" evidence="10">
    <location>
        <begin position="72"/>
        <end position="89"/>
    </location>
</feature>
<dbReference type="PANTHER" id="PTHR36844">
    <property type="entry name" value="PROTEASE PRSW"/>
    <property type="match status" value="1"/>
</dbReference>
<feature type="transmembrane region" description="Helical" evidence="10">
    <location>
        <begin position="169"/>
        <end position="187"/>
    </location>
</feature>
<sequence>MSTLLITIVPSILILLYFFLSDRFKEPKGSIALVFFLGILICLPAGIINSFMHDNFNDGSDLSEALYSSFLGPAWGEELLKFIILYFVVLRRNEFNEPMDGIVYGVTVSLGFATYENYDYVFRLAELWEIDPYQMAIWRSYSAIPLHGLNGCIMGFYFGMYSFTANKKYLILCLLIPYLIHGLYNFISHPYHLTIVGMITIYAVALHSHFKKLQKEKSSEVEIKKI</sequence>
<evidence type="ECO:0000313" key="12">
    <source>
        <dbReference type="Proteomes" id="UP000005306"/>
    </source>
</evidence>
<dbReference type="PANTHER" id="PTHR36844:SF1">
    <property type="entry name" value="PROTEASE PRSW"/>
    <property type="match status" value="1"/>
</dbReference>
<feature type="transmembrane region" description="Helical" evidence="10">
    <location>
        <begin position="31"/>
        <end position="52"/>
    </location>
</feature>
<evidence type="ECO:0000256" key="4">
    <source>
        <dbReference type="ARBA" id="ARBA00022475"/>
    </source>
</evidence>
<keyword evidence="4" id="KW-1003">Cell membrane</keyword>
<dbReference type="PIRSF" id="PIRSF016933">
    <property type="entry name" value="PrsW"/>
    <property type="match status" value="1"/>
</dbReference>
<name>Q1UZP8_PELU1</name>
<evidence type="ECO:0000256" key="2">
    <source>
        <dbReference type="ARBA" id="ARBA00009165"/>
    </source>
</evidence>